<dbReference type="PROSITE" id="PS00609">
    <property type="entry name" value="GLYCOSYL_HYDROL_F32"/>
    <property type="match status" value="1"/>
</dbReference>
<dbReference type="InterPro" id="IPR013320">
    <property type="entry name" value="ConA-like_dom_sf"/>
</dbReference>
<keyword evidence="2 4" id="KW-0378">Hydrolase</keyword>
<dbReference type="InterPro" id="IPR001362">
    <property type="entry name" value="Glyco_hydro_32"/>
</dbReference>
<keyword evidence="9" id="KW-1185">Reference proteome</keyword>
<evidence type="ECO:0000256" key="1">
    <source>
        <dbReference type="ARBA" id="ARBA00009902"/>
    </source>
</evidence>
<keyword evidence="3 4" id="KW-0326">Glycosidase</keyword>
<dbReference type="SUPFAM" id="SSF75005">
    <property type="entry name" value="Arabinanase/levansucrase/invertase"/>
    <property type="match status" value="1"/>
</dbReference>
<dbReference type="GO" id="GO:0000324">
    <property type="term" value="C:fungal-type vacuole"/>
    <property type="evidence" value="ECO:0007669"/>
    <property type="project" value="TreeGrafter"/>
</dbReference>
<organism evidence="8 9">
    <name type="scientific">Hyaloscypha variabilis (strain UAMH 11265 / GT02V1 / F)</name>
    <name type="common">Meliniomyces variabilis</name>
    <dbReference type="NCBI Taxonomy" id="1149755"/>
    <lineage>
        <taxon>Eukaryota</taxon>
        <taxon>Fungi</taxon>
        <taxon>Dikarya</taxon>
        <taxon>Ascomycota</taxon>
        <taxon>Pezizomycotina</taxon>
        <taxon>Leotiomycetes</taxon>
        <taxon>Helotiales</taxon>
        <taxon>Hyaloscyphaceae</taxon>
        <taxon>Hyaloscypha</taxon>
        <taxon>Hyaloscypha variabilis</taxon>
    </lineage>
</organism>
<evidence type="ECO:0000313" key="9">
    <source>
        <dbReference type="Proteomes" id="UP000235786"/>
    </source>
</evidence>
<feature type="domain" description="Glycosyl hydrolase family 32 N-terminal" evidence="6">
    <location>
        <begin position="50"/>
        <end position="348"/>
    </location>
</feature>
<reference evidence="8 9" key="1">
    <citation type="submission" date="2016-04" db="EMBL/GenBank/DDBJ databases">
        <title>A degradative enzymes factory behind the ericoid mycorrhizal symbiosis.</title>
        <authorList>
            <consortium name="DOE Joint Genome Institute"/>
            <person name="Martino E."/>
            <person name="Morin E."/>
            <person name="Grelet G."/>
            <person name="Kuo A."/>
            <person name="Kohler A."/>
            <person name="Daghino S."/>
            <person name="Barry K."/>
            <person name="Choi C."/>
            <person name="Cichocki N."/>
            <person name="Clum A."/>
            <person name="Copeland A."/>
            <person name="Hainaut M."/>
            <person name="Haridas S."/>
            <person name="Labutti K."/>
            <person name="Lindquist E."/>
            <person name="Lipzen A."/>
            <person name="Khouja H.-R."/>
            <person name="Murat C."/>
            <person name="Ohm R."/>
            <person name="Olson A."/>
            <person name="Spatafora J."/>
            <person name="Veneault-Fourrey C."/>
            <person name="Henrissat B."/>
            <person name="Grigoriev I."/>
            <person name="Martin F."/>
            <person name="Perotto S."/>
        </authorList>
    </citation>
    <scope>NUCLEOTIDE SEQUENCE [LARGE SCALE GENOMIC DNA]</scope>
    <source>
        <strain evidence="8 9">F</strain>
    </source>
</reference>
<dbReference type="InterPro" id="IPR013189">
    <property type="entry name" value="Glyco_hydro_32_C"/>
</dbReference>
<evidence type="ECO:0000259" key="7">
    <source>
        <dbReference type="Pfam" id="PF08244"/>
    </source>
</evidence>
<dbReference type="GO" id="GO:0004575">
    <property type="term" value="F:sucrose alpha-glucosidase activity"/>
    <property type="evidence" value="ECO:0007669"/>
    <property type="project" value="TreeGrafter"/>
</dbReference>
<proteinExistence type="inferred from homology"/>
<dbReference type="Gene3D" id="2.60.120.560">
    <property type="entry name" value="Exo-inulinase, domain 1"/>
    <property type="match status" value="1"/>
</dbReference>
<dbReference type="InterPro" id="IPR013148">
    <property type="entry name" value="Glyco_hydro_32_N"/>
</dbReference>
<evidence type="ECO:0000256" key="2">
    <source>
        <dbReference type="ARBA" id="ARBA00022801"/>
    </source>
</evidence>
<dbReference type="SUPFAM" id="SSF49899">
    <property type="entry name" value="Concanavalin A-like lectins/glucanases"/>
    <property type="match status" value="1"/>
</dbReference>
<dbReference type="OrthoDB" id="202537at2759"/>
<dbReference type="GO" id="GO:0005987">
    <property type="term" value="P:sucrose catabolic process"/>
    <property type="evidence" value="ECO:0007669"/>
    <property type="project" value="TreeGrafter"/>
</dbReference>
<dbReference type="Proteomes" id="UP000235786">
    <property type="component" value="Unassembled WGS sequence"/>
</dbReference>
<dbReference type="InterPro" id="IPR018053">
    <property type="entry name" value="Glyco_hydro_32_AS"/>
</dbReference>
<gene>
    <name evidence="8" type="ORF">L207DRAFT_570779</name>
</gene>
<dbReference type="PANTHER" id="PTHR42800">
    <property type="entry name" value="EXOINULINASE INUD (AFU_ORTHOLOGUE AFUA_5G00480)"/>
    <property type="match status" value="1"/>
</dbReference>
<evidence type="ECO:0000256" key="3">
    <source>
        <dbReference type="ARBA" id="ARBA00023295"/>
    </source>
</evidence>
<dbReference type="CDD" id="cd18622">
    <property type="entry name" value="GH32_Inu-like"/>
    <property type="match status" value="1"/>
</dbReference>
<feature type="domain" description="Glycosyl hydrolase family 32 C-terminal" evidence="7">
    <location>
        <begin position="435"/>
        <end position="524"/>
    </location>
</feature>
<dbReference type="Pfam" id="PF08244">
    <property type="entry name" value="Glyco_hydro_32C"/>
    <property type="match status" value="1"/>
</dbReference>
<dbReference type="InterPro" id="IPR023296">
    <property type="entry name" value="Glyco_hydro_beta-prop_sf"/>
</dbReference>
<sequence length="562" mass="61942">MLLFTLLFAAIAVAQNSSIQTPTSIVFDSGVPTDAPVPGLYNGTWRPQVHFSPPRGFMNDPNGCFRDDNGTWHLYYQYNPTATVAGNQHWGHATSQDLYTWENQQIAIYAMEDSQIFSGSAVIDTNNTSGFFPNQTNGVVAIYTLNTQYSQVQEIAYSYDGGFTFIKYVNNPVLALDPASTQFRDPKVIRYGNSWAMVVSYAQDFVIGIFTSPDFKNWTHASNFSHHGLLGLQYECPNLVQMPVEGGDAMWVLVISINPGAPQGGSITQYFPGDFNGTHFTPVDGAARIADFGKDNYAGQFFYGLPETEEQVFIAWASNWEYCQQVPTGETEGWRSSMSVPRRTHLANVTRMGWDMISAPYDLSPIYSSPLATNSSLGNGSILLDYSTLPSRAIYFQCNVSNIPNNTYSQGTLNFTFYSSTTHESVSGGFYFGGDNPFWISRQKVLGFGKTNPFFTDKFSVGNPINTNGTFTLEGVMDRSILEVFLDGGRNSGTMTFFPLGELDTIELRAGELNDNVTVSVAVWGLKSTWADQASADGVVYGNVTSGGNSTQTMRRDMKAHT</sequence>
<dbReference type="FunFam" id="2.115.10.20:FF:000002">
    <property type="entry name" value="Invertase 2"/>
    <property type="match status" value="1"/>
</dbReference>
<evidence type="ECO:0000256" key="4">
    <source>
        <dbReference type="RuleBase" id="RU362110"/>
    </source>
</evidence>
<dbReference type="AlphaFoldDB" id="A0A2J6R6G5"/>
<keyword evidence="5" id="KW-0732">Signal</keyword>
<evidence type="ECO:0000259" key="6">
    <source>
        <dbReference type="Pfam" id="PF00251"/>
    </source>
</evidence>
<accession>A0A2J6R6G5</accession>
<evidence type="ECO:0000313" key="8">
    <source>
        <dbReference type="EMBL" id="PMD34110.1"/>
    </source>
</evidence>
<feature type="signal peptide" evidence="5">
    <location>
        <begin position="1"/>
        <end position="16"/>
    </location>
</feature>
<dbReference type="STRING" id="1149755.A0A2J6R6G5"/>
<feature type="chain" id="PRO_5014354832" evidence="5">
    <location>
        <begin position="17"/>
        <end position="562"/>
    </location>
</feature>
<name>A0A2J6R6G5_HYAVF</name>
<protein>
    <submittedName>
        <fullName evidence="8">Glycoside hydrolase family 32 protein</fullName>
    </submittedName>
</protein>
<dbReference type="Pfam" id="PF00251">
    <property type="entry name" value="Glyco_hydro_32N"/>
    <property type="match status" value="1"/>
</dbReference>
<dbReference type="EMBL" id="KZ613954">
    <property type="protein sequence ID" value="PMD34110.1"/>
    <property type="molecule type" value="Genomic_DNA"/>
</dbReference>
<dbReference type="PANTHER" id="PTHR42800:SF2">
    <property type="entry name" value="INVERTASE-RELATED"/>
    <property type="match status" value="1"/>
</dbReference>
<dbReference type="Gene3D" id="2.115.10.20">
    <property type="entry name" value="Glycosyl hydrolase domain, family 43"/>
    <property type="match status" value="1"/>
</dbReference>
<comment type="similarity">
    <text evidence="1 4">Belongs to the glycosyl hydrolase 32 family.</text>
</comment>
<dbReference type="SMART" id="SM00640">
    <property type="entry name" value="Glyco_32"/>
    <property type="match status" value="1"/>
</dbReference>
<evidence type="ECO:0000256" key="5">
    <source>
        <dbReference type="SAM" id="SignalP"/>
    </source>
</evidence>